<evidence type="ECO:0000256" key="2">
    <source>
        <dbReference type="ARBA" id="ARBA00022512"/>
    </source>
</evidence>
<dbReference type="PROSITE" id="PS51892">
    <property type="entry name" value="SUBTILASE"/>
    <property type="match status" value="1"/>
</dbReference>
<keyword evidence="3" id="KW-0964">Secreted</keyword>
<keyword evidence="7 9" id="KW-0720">Serine protease</keyword>
<dbReference type="InterPro" id="IPR023828">
    <property type="entry name" value="Peptidase_S8_Ser-AS"/>
</dbReference>
<dbReference type="InterPro" id="IPR015500">
    <property type="entry name" value="Peptidase_S8_subtilisin-rel"/>
</dbReference>
<dbReference type="InterPro" id="IPR036852">
    <property type="entry name" value="Peptidase_S8/S53_dom_sf"/>
</dbReference>
<name>A0A4P9XX70_9FUNG</name>
<dbReference type="GO" id="GO:0006508">
    <property type="term" value="P:proteolysis"/>
    <property type="evidence" value="ECO:0007669"/>
    <property type="project" value="UniProtKB-KW"/>
</dbReference>
<evidence type="ECO:0000256" key="10">
    <source>
        <dbReference type="RuleBase" id="RU003355"/>
    </source>
</evidence>
<feature type="domain" description="C5a peptidase/Subtilisin-like protease SBT2-like Fn3-like" evidence="14">
    <location>
        <begin position="608"/>
        <end position="708"/>
    </location>
</feature>
<dbReference type="PANTHER" id="PTHR43806">
    <property type="entry name" value="PEPTIDASE S8"/>
    <property type="match status" value="1"/>
</dbReference>
<evidence type="ECO:0000256" key="11">
    <source>
        <dbReference type="SAM" id="SignalP"/>
    </source>
</evidence>
<dbReference type="PROSITE" id="PS00137">
    <property type="entry name" value="SUBTILASE_HIS"/>
    <property type="match status" value="1"/>
</dbReference>
<dbReference type="OrthoDB" id="10256524at2759"/>
<evidence type="ECO:0000256" key="7">
    <source>
        <dbReference type="ARBA" id="ARBA00022825"/>
    </source>
</evidence>
<dbReference type="AlphaFoldDB" id="A0A4P9XX70"/>
<gene>
    <name evidence="15" type="ORF">THASP1DRAFT_13095</name>
</gene>
<dbReference type="Proteomes" id="UP000271241">
    <property type="component" value="Unassembled WGS sequence"/>
</dbReference>
<keyword evidence="5 11" id="KW-0732">Signal</keyword>
<feature type="active site" description="Charge relay system" evidence="8 9">
    <location>
        <position position="201"/>
    </location>
</feature>
<evidence type="ECO:0000256" key="9">
    <source>
        <dbReference type="PROSITE-ProRule" id="PRU01240"/>
    </source>
</evidence>
<evidence type="ECO:0000259" key="13">
    <source>
        <dbReference type="Pfam" id="PF02225"/>
    </source>
</evidence>
<dbReference type="InterPro" id="IPR000209">
    <property type="entry name" value="Peptidase_S8/S53_dom"/>
</dbReference>
<dbReference type="InterPro" id="IPR050131">
    <property type="entry name" value="Peptidase_S8_subtilisin-like"/>
</dbReference>
<keyword evidence="4 9" id="KW-0645">Protease</keyword>
<dbReference type="Pfam" id="PF02225">
    <property type="entry name" value="PA"/>
    <property type="match status" value="1"/>
</dbReference>
<dbReference type="InterPro" id="IPR022398">
    <property type="entry name" value="Peptidase_S8_His-AS"/>
</dbReference>
<dbReference type="SUPFAM" id="SSF52025">
    <property type="entry name" value="PA domain"/>
    <property type="match status" value="1"/>
</dbReference>
<dbReference type="InterPro" id="IPR034187">
    <property type="entry name" value="Peptidases_S8_5"/>
</dbReference>
<organism evidence="15 16">
    <name type="scientific">Thamnocephalis sphaerospora</name>
    <dbReference type="NCBI Taxonomy" id="78915"/>
    <lineage>
        <taxon>Eukaryota</taxon>
        <taxon>Fungi</taxon>
        <taxon>Fungi incertae sedis</taxon>
        <taxon>Zoopagomycota</taxon>
        <taxon>Zoopagomycotina</taxon>
        <taxon>Zoopagomycetes</taxon>
        <taxon>Zoopagales</taxon>
        <taxon>Sigmoideomycetaceae</taxon>
        <taxon>Thamnocephalis</taxon>
    </lineage>
</organism>
<dbReference type="STRING" id="78915.A0A4P9XX70"/>
<evidence type="ECO:0000256" key="3">
    <source>
        <dbReference type="ARBA" id="ARBA00022525"/>
    </source>
</evidence>
<dbReference type="InterPro" id="IPR003137">
    <property type="entry name" value="PA_domain"/>
</dbReference>
<evidence type="ECO:0000259" key="12">
    <source>
        <dbReference type="Pfam" id="PF00082"/>
    </source>
</evidence>
<dbReference type="CDD" id="cd07489">
    <property type="entry name" value="Peptidases_S8_5"/>
    <property type="match status" value="1"/>
</dbReference>
<keyword evidence="16" id="KW-1185">Reference proteome</keyword>
<dbReference type="GO" id="GO:0016020">
    <property type="term" value="C:membrane"/>
    <property type="evidence" value="ECO:0007669"/>
    <property type="project" value="InterPro"/>
</dbReference>
<accession>A0A4P9XX70</accession>
<dbReference type="PROSITE" id="PS00138">
    <property type="entry name" value="SUBTILASE_SER"/>
    <property type="match status" value="1"/>
</dbReference>
<dbReference type="Pfam" id="PF06280">
    <property type="entry name" value="fn3_5"/>
    <property type="match status" value="1"/>
</dbReference>
<feature type="active site" description="Charge relay system" evidence="8 9">
    <location>
        <position position="511"/>
    </location>
</feature>
<evidence type="ECO:0000256" key="1">
    <source>
        <dbReference type="ARBA" id="ARBA00011073"/>
    </source>
</evidence>
<dbReference type="InterPro" id="IPR023827">
    <property type="entry name" value="Peptidase_S8_Asp-AS"/>
</dbReference>
<sequence length="861" mass="92430">MRFSLKLLLLAATVVLTAASHASAQTTQSNVITETRSEVVGDAFVVELENKVKQESLFSGLQKAGIPYTVRISFSTLFKGVSLQTDAQNVQRISKVPGVRKVWPLWSIIRPSARVSVTGSRLDVIHDMTGVKEVQQRYKYDGRGIKVGVIDSGIDYTHPALGGCFGPGCRVAFGYDFVGDNYRGPSTRKPDPDPRDTCNGHGTHVAGIIGANSADMMGIAPAATLGAYRVMGCYGSTASDVMIAAMEQAYLDGMDVINMSILSNTAWADTPDGLVANRLSELGVLIAAAAGNSGRIGMWATTAPGLADGVLSVTSIDSVKYYATVFTLSSDSDEVFEYIDTQPGRRLNFTEVQIALARSVSKPSNDLACTELVGGYTGKIVVAQRGSCSMDAKARIAQRAGAVAIVVYNNVNETFSPIVDDPRAIPTVGIQLDDARVLLSAINAGSAVNATFSEELRLTTNPNGNLISDFSSWGPGPLLEMKPDLAAPGGQIYSTWPLTMGNGYAITSGTSMAAPYMAGSIALYLQAHGKRNATPNRIRQAFQNAAKPVRSGTSIRGRQPTSVLRQGAGMVDVMQAITGSTSVLPSRLALNDTDHAAGGIFSYPGSPIVRTITVTNNGKASKMYSMMHIPTASALGFDARGSITANPKLSRSVATVRFMPSRFIVLPGRSQAVTVTITPPQWLPAGEKWLYSGYVVANPHEAVHVPYMGMKGSLHNVRIFSTATGYPFLQSAQDGSRVSRPNEKVTYTFKGNDFPWIHVRIEYPTRLFFIRILDAKGKRVLGLVPDSTTELITRTDWTPENSELGMAWDGTIQTTMSNRTVSALPNGRYHLQLVALLPFGKPDKESDFDVWRSPLISVARS</sequence>
<dbReference type="Gene3D" id="3.40.50.200">
    <property type="entry name" value="Peptidase S8/S53 domain"/>
    <property type="match status" value="1"/>
</dbReference>
<reference evidence="16" key="1">
    <citation type="journal article" date="2018" name="Nat. Microbiol.">
        <title>Leveraging single-cell genomics to expand the fungal tree of life.</title>
        <authorList>
            <person name="Ahrendt S.R."/>
            <person name="Quandt C.A."/>
            <person name="Ciobanu D."/>
            <person name="Clum A."/>
            <person name="Salamov A."/>
            <person name="Andreopoulos B."/>
            <person name="Cheng J.F."/>
            <person name="Woyke T."/>
            <person name="Pelin A."/>
            <person name="Henrissat B."/>
            <person name="Reynolds N.K."/>
            <person name="Benny G.L."/>
            <person name="Smith M.E."/>
            <person name="James T.Y."/>
            <person name="Grigoriev I.V."/>
        </authorList>
    </citation>
    <scope>NUCLEOTIDE SEQUENCE [LARGE SCALE GENOMIC DNA]</scope>
    <source>
        <strain evidence="16">RSA 1356</strain>
    </source>
</reference>
<feature type="active site" description="Charge relay system" evidence="8 9">
    <location>
        <position position="151"/>
    </location>
</feature>
<dbReference type="Gene3D" id="3.50.30.30">
    <property type="match status" value="1"/>
</dbReference>
<evidence type="ECO:0000256" key="4">
    <source>
        <dbReference type="ARBA" id="ARBA00022670"/>
    </source>
</evidence>
<dbReference type="InterPro" id="IPR010435">
    <property type="entry name" value="C5a/SBT2-like_Fn3"/>
</dbReference>
<dbReference type="InterPro" id="IPR046450">
    <property type="entry name" value="PA_dom_sf"/>
</dbReference>
<feature type="domain" description="Peptidase S8/S53" evidence="12">
    <location>
        <begin position="142"/>
        <end position="553"/>
    </location>
</feature>
<feature type="domain" description="PA" evidence="13">
    <location>
        <begin position="375"/>
        <end position="436"/>
    </location>
</feature>
<evidence type="ECO:0000313" key="15">
    <source>
        <dbReference type="EMBL" id="RKP10271.1"/>
    </source>
</evidence>
<evidence type="ECO:0000313" key="16">
    <source>
        <dbReference type="Proteomes" id="UP000271241"/>
    </source>
</evidence>
<keyword evidence="2" id="KW-0134">Cell wall</keyword>
<dbReference type="GO" id="GO:0004252">
    <property type="term" value="F:serine-type endopeptidase activity"/>
    <property type="evidence" value="ECO:0007669"/>
    <property type="project" value="UniProtKB-UniRule"/>
</dbReference>
<evidence type="ECO:0000256" key="8">
    <source>
        <dbReference type="PIRSR" id="PIRSR615500-1"/>
    </source>
</evidence>
<evidence type="ECO:0000259" key="14">
    <source>
        <dbReference type="Pfam" id="PF06280"/>
    </source>
</evidence>
<dbReference type="SUPFAM" id="SSF52743">
    <property type="entry name" value="Subtilisin-like"/>
    <property type="match status" value="1"/>
</dbReference>
<dbReference type="PROSITE" id="PS00136">
    <property type="entry name" value="SUBTILASE_ASP"/>
    <property type="match status" value="1"/>
</dbReference>
<dbReference type="PRINTS" id="PR00723">
    <property type="entry name" value="SUBTILISIN"/>
</dbReference>
<dbReference type="EMBL" id="KZ992461">
    <property type="protein sequence ID" value="RKP10271.1"/>
    <property type="molecule type" value="Genomic_DNA"/>
</dbReference>
<dbReference type="PANTHER" id="PTHR43806:SF66">
    <property type="entry name" value="SERIN ENDOPEPTIDASE"/>
    <property type="match status" value="1"/>
</dbReference>
<protein>
    <submittedName>
        <fullName evidence="15">Peptidase S8/S53 domain-containing protein</fullName>
    </submittedName>
</protein>
<keyword evidence="6 9" id="KW-0378">Hydrolase</keyword>
<evidence type="ECO:0000256" key="6">
    <source>
        <dbReference type="ARBA" id="ARBA00022801"/>
    </source>
</evidence>
<proteinExistence type="inferred from homology"/>
<feature type="chain" id="PRO_5020778625" evidence="11">
    <location>
        <begin position="25"/>
        <end position="861"/>
    </location>
</feature>
<dbReference type="Pfam" id="PF00082">
    <property type="entry name" value="Peptidase_S8"/>
    <property type="match status" value="1"/>
</dbReference>
<feature type="signal peptide" evidence="11">
    <location>
        <begin position="1"/>
        <end position="24"/>
    </location>
</feature>
<comment type="similarity">
    <text evidence="1 9 10">Belongs to the peptidase S8 family.</text>
</comment>
<evidence type="ECO:0000256" key="5">
    <source>
        <dbReference type="ARBA" id="ARBA00022729"/>
    </source>
</evidence>
<dbReference type="GO" id="GO:0005615">
    <property type="term" value="C:extracellular space"/>
    <property type="evidence" value="ECO:0007669"/>
    <property type="project" value="TreeGrafter"/>
</dbReference>